<keyword evidence="2" id="KW-1185">Reference proteome</keyword>
<proteinExistence type="predicted"/>
<evidence type="ECO:0000313" key="2">
    <source>
        <dbReference type="Proteomes" id="UP001501176"/>
    </source>
</evidence>
<organism evidence="1 2">
    <name type="scientific">Castellaniella daejeonensis</name>
    <dbReference type="NCBI Taxonomy" id="659013"/>
    <lineage>
        <taxon>Bacteria</taxon>
        <taxon>Pseudomonadati</taxon>
        <taxon>Pseudomonadota</taxon>
        <taxon>Betaproteobacteria</taxon>
        <taxon>Burkholderiales</taxon>
        <taxon>Alcaligenaceae</taxon>
        <taxon>Castellaniella</taxon>
    </lineage>
</organism>
<gene>
    <name evidence="1" type="ORF">GCM10009125_28720</name>
</gene>
<dbReference type="RefSeq" id="WP_343822158.1">
    <property type="nucleotide sequence ID" value="NZ_BAAAFN010000020.1"/>
</dbReference>
<name>A0ABP3DT19_9BURK</name>
<dbReference type="Pfam" id="PF10721">
    <property type="entry name" value="DUF2514"/>
    <property type="match status" value="1"/>
</dbReference>
<reference evidence="2" key="1">
    <citation type="journal article" date="2019" name="Int. J. Syst. Evol. Microbiol.">
        <title>The Global Catalogue of Microorganisms (GCM) 10K type strain sequencing project: providing services to taxonomists for standard genome sequencing and annotation.</title>
        <authorList>
            <consortium name="The Broad Institute Genomics Platform"/>
            <consortium name="The Broad Institute Genome Sequencing Center for Infectious Disease"/>
            <person name="Wu L."/>
            <person name="Ma J."/>
        </authorList>
    </citation>
    <scope>NUCLEOTIDE SEQUENCE [LARGE SCALE GENOMIC DNA]</scope>
    <source>
        <strain evidence="2">JCM 16240</strain>
    </source>
</reference>
<dbReference type="Proteomes" id="UP001501176">
    <property type="component" value="Unassembled WGS sequence"/>
</dbReference>
<evidence type="ECO:0000313" key="1">
    <source>
        <dbReference type="EMBL" id="GAA0238117.1"/>
    </source>
</evidence>
<protein>
    <submittedName>
        <fullName evidence="1">DUF2514 family protein</fullName>
    </submittedName>
</protein>
<dbReference type="EMBL" id="BAAAFN010000020">
    <property type="protein sequence ID" value="GAA0238117.1"/>
    <property type="molecule type" value="Genomic_DNA"/>
</dbReference>
<accession>A0ABP3DT19</accession>
<comment type="caution">
    <text evidence="1">The sequence shown here is derived from an EMBL/GenBank/DDBJ whole genome shotgun (WGS) entry which is preliminary data.</text>
</comment>
<dbReference type="InterPro" id="IPR019659">
    <property type="entry name" value="DUF2514"/>
</dbReference>
<sequence length="167" mass="17530">MIAAALKALSGWKGYAAAALAGALIAGPAVWTAQGWHYDAKISGMERDQAQQIADAQALARATEQRRWAVREEIINDAKTQTAAALADADRARAASERLRQQVARLSAAARNPASAGESQGQSGADTLDLLVRLLSGLDEAGRDVSGFADQLRIAGLACERGYDSLP</sequence>